<sequence length="162" mass="18744">MTLHVIRTSIDSCGTCQFISLWLCTSNLKIFQVLYAVILCWLSTWTRSYTYIQLNFKSQNVKQSHNAWSAGVDCFNGITNNKKQIGASWSKHNLESKRNWASMISRGAFSAVCINMKAEFMERHHPCTKSKEEMDDVEQNFARTDRTIKMQQGHLQNRQKSV</sequence>
<proteinExistence type="predicted"/>
<protein>
    <submittedName>
        <fullName evidence="1">Uncharacterized protein</fullName>
    </submittedName>
</protein>
<name>A0ABU6ZEC1_9FABA</name>
<organism evidence="1 2">
    <name type="scientific">Stylosanthes scabra</name>
    <dbReference type="NCBI Taxonomy" id="79078"/>
    <lineage>
        <taxon>Eukaryota</taxon>
        <taxon>Viridiplantae</taxon>
        <taxon>Streptophyta</taxon>
        <taxon>Embryophyta</taxon>
        <taxon>Tracheophyta</taxon>
        <taxon>Spermatophyta</taxon>
        <taxon>Magnoliopsida</taxon>
        <taxon>eudicotyledons</taxon>
        <taxon>Gunneridae</taxon>
        <taxon>Pentapetalae</taxon>
        <taxon>rosids</taxon>
        <taxon>fabids</taxon>
        <taxon>Fabales</taxon>
        <taxon>Fabaceae</taxon>
        <taxon>Papilionoideae</taxon>
        <taxon>50 kb inversion clade</taxon>
        <taxon>dalbergioids sensu lato</taxon>
        <taxon>Dalbergieae</taxon>
        <taxon>Pterocarpus clade</taxon>
        <taxon>Stylosanthes</taxon>
    </lineage>
</organism>
<reference evidence="1 2" key="1">
    <citation type="journal article" date="2023" name="Plants (Basel)">
        <title>Bridging the Gap: Combining Genomics and Transcriptomics Approaches to Understand Stylosanthes scabra, an Orphan Legume from the Brazilian Caatinga.</title>
        <authorList>
            <person name="Ferreira-Neto J.R.C."/>
            <person name="da Silva M.D."/>
            <person name="Binneck E."/>
            <person name="de Melo N.F."/>
            <person name="da Silva R.H."/>
            <person name="de Melo A.L.T.M."/>
            <person name="Pandolfi V."/>
            <person name="Bustamante F.O."/>
            <person name="Brasileiro-Vidal A.C."/>
            <person name="Benko-Iseppon A.M."/>
        </authorList>
    </citation>
    <scope>NUCLEOTIDE SEQUENCE [LARGE SCALE GENOMIC DNA]</scope>
    <source>
        <tissue evidence="1">Leaves</tissue>
    </source>
</reference>
<evidence type="ECO:0000313" key="2">
    <source>
        <dbReference type="Proteomes" id="UP001341840"/>
    </source>
</evidence>
<evidence type="ECO:0000313" key="1">
    <source>
        <dbReference type="EMBL" id="MED6220312.1"/>
    </source>
</evidence>
<dbReference type="EMBL" id="JASCZI010272116">
    <property type="protein sequence ID" value="MED6220312.1"/>
    <property type="molecule type" value="Genomic_DNA"/>
</dbReference>
<accession>A0ABU6ZEC1</accession>
<comment type="caution">
    <text evidence="1">The sequence shown here is derived from an EMBL/GenBank/DDBJ whole genome shotgun (WGS) entry which is preliminary data.</text>
</comment>
<gene>
    <name evidence="1" type="ORF">PIB30_043670</name>
</gene>
<dbReference type="Proteomes" id="UP001341840">
    <property type="component" value="Unassembled WGS sequence"/>
</dbReference>
<keyword evidence="2" id="KW-1185">Reference proteome</keyword>